<sequence length="254" mass="28170">MDTDSTAHILPVPSDESSSPTTLVFSGQQITSEDSPATPLYSLSRELACTVQRNMSIIFERVEFIESSTSSKRRRQTHDLYYLVHPRNAHYRDDLPGYYITAAAPGTLGNVQFAISKTVLQKAEFKALLNDDKSAADVLLFNRDTQRTLFDIKPKWKGGHYQWMNADGQKIAYESGKDDEHKLVIQVALQQQMRDVLVALWILRLWHDIAESRGAKRQELEELTGPIDASSYPDTKALKGVAVAGALAGAGGGC</sequence>
<accession>A0AAE8M4L3</accession>
<protein>
    <submittedName>
        <fullName evidence="2">Uncharacterized protein</fullName>
    </submittedName>
</protein>
<gene>
    <name evidence="2" type="ORF">FTOL_03986</name>
</gene>
<keyword evidence="3" id="KW-1185">Reference proteome</keyword>
<evidence type="ECO:0000313" key="2">
    <source>
        <dbReference type="EMBL" id="SPJ74256.1"/>
    </source>
</evidence>
<dbReference type="AlphaFoldDB" id="A0AAE8M4L3"/>
<dbReference type="EMBL" id="ONZP01000116">
    <property type="protein sequence ID" value="SPJ74256.1"/>
    <property type="molecule type" value="Genomic_DNA"/>
</dbReference>
<name>A0AAE8M4L3_9HYPO</name>
<comment type="caution">
    <text evidence="2">The sequence shown here is derived from an EMBL/GenBank/DDBJ whole genome shotgun (WGS) entry which is preliminary data.</text>
</comment>
<proteinExistence type="predicted"/>
<reference evidence="2" key="1">
    <citation type="submission" date="2018-03" db="EMBL/GenBank/DDBJ databases">
        <authorList>
            <person name="Guldener U."/>
        </authorList>
    </citation>
    <scope>NUCLEOTIDE SEQUENCE</scope>
</reference>
<organism evidence="2 3">
    <name type="scientific">Fusarium torulosum</name>
    <dbReference type="NCBI Taxonomy" id="33205"/>
    <lineage>
        <taxon>Eukaryota</taxon>
        <taxon>Fungi</taxon>
        <taxon>Dikarya</taxon>
        <taxon>Ascomycota</taxon>
        <taxon>Pezizomycotina</taxon>
        <taxon>Sordariomycetes</taxon>
        <taxon>Hypocreomycetidae</taxon>
        <taxon>Hypocreales</taxon>
        <taxon>Nectriaceae</taxon>
        <taxon>Fusarium</taxon>
    </lineage>
</organism>
<feature type="region of interest" description="Disordered" evidence="1">
    <location>
        <begin position="1"/>
        <end position="21"/>
    </location>
</feature>
<evidence type="ECO:0000256" key="1">
    <source>
        <dbReference type="SAM" id="MobiDB-lite"/>
    </source>
</evidence>
<evidence type="ECO:0000313" key="3">
    <source>
        <dbReference type="Proteomes" id="UP001187734"/>
    </source>
</evidence>
<dbReference type="Proteomes" id="UP001187734">
    <property type="component" value="Unassembled WGS sequence"/>
</dbReference>